<dbReference type="AlphaFoldDB" id="A0A517DSB0"/>
<evidence type="ECO:0000256" key="1">
    <source>
        <dbReference type="ARBA" id="ARBA00004141"/>
    </source>
</evidence>
<evidence type="ECO:0000256" key="3">
    <source>
        <dbReference type="ARBA" id="ARBA00022989"/>
    </source>
</evidence>
<dbReference type="RefSeq" id="WP_144349837.1">
    <property type="nucleotide sequence ID" value="NZ_CP036259.1"/>
</dbReference>
<evidence type="ECO:0000313" key="7">
    <source>
        <dbReference type="Proteomes" id="UP000320776"/>
    </source>
</evidence>
<keyword evidence="2 5" id="KW-0812">Transmembrane</keyword>
<evidence type="ECO:0000256" key="5">
    <source>
        <dbReference type="SAM" id="Phobius"/>
    </source>
</evidence>
<dbReference type="GO" id="GO:0016020">
    <property type="term" value="C:membrane"/>
    <property type="evidence" value="ECO:0007669"/>
    <property type="project" value="UniProtKB-SubCell"/>
</dbReference>
<dbReference type="Proteomes" id="UP000320776">
    <property type="component" value="Chromosome"/>
</dbReference>
<organism evidence="6 7">
    <name type="scientific">Sporomusa termitida</name>
    <dbReference type="NCBI Taxonomy" id="2377"/>
    <lineage>
        <taxon>Bacteria</taxon>
        <taxon>Bacillati</taxon>
        <taxon>Bacillota</taxon>
        <taxon>Negativicutes</taxon>
        <taxon>Selenomonadales</taxon>
        <taxon>Sporomusaceae</taxon>
        <taxon>Sporomusa</taxon>
    </lineage>
</organism>
<reference evidence="6 7" key="1">
    <citation type="submission" date="2019-02" db="EMBL/GenBank/DDBJ databases">
        <title>Closed genome of Sporomusa termitida DSM 4440.</title>
        <authorList>
            <person name="Poehlein A."/>
            <person name="Daniel R."/>
        </authorList>
    </citation>
    <scope>NUCLEOTIDE SEQUENCE [LARGE SCALE GENOMIC DNA]</scope>
    <source>
        <strain evidence="6 7">DSM 4440</strain>
    </source>
</reference>
<dbReference type="EMBL" id="CP036259">
    <property type="protein sequence ID" value="QDR80244.1"/>
    <property type="molecule type" value="Genomic_DNA"/>
</dbReference>
<feature type="transmembrane region" description="Helical" evidence="5">
    <location>
        <begin position="32"/>
        <end position="58"/>
    </location>
</feature>
<accession>A0A517DSB0</accession>
<evidence type="ECO:0000256" key="4">
    <source>
        <dbReference type="ARBA" id="ARBA00023136"/>
    </source>
</evidence>
<comment type="subcellular location">
    <subcellularLocation>
        <location evidence="1">Membrane</location>
        <topology evidence="1">Multi-pass membrane protein</topology>
    </subcellularLocation>
</comment>
<protein>
    <recommendedName>
        <fullName evidence="8">Bacteriophage holin family protein</fullName>
    </recommendedName>
</protein>
<dbReference type="OrthoDB" id="1634111at2"/>
<dbReference type="InterPro" id="IPR006480">
    <property type="entry name" value="Phage_holin_4_1"/>
</dbReference>
<sequence length="197" mass="21969">MDYILKLWVLIRRSIDMITDCWPYKAAAAGLSTLICFLFGGSEIILLIVMVFVCLDTLTKWVAITKRYLIDQGIQPTTTALLCGFFYAWKPGYLSSTALKQCWGEKIFTYGTLIVFAGMTGKLPEILIAGTQLNKAIAGGIYAYIAMTELFSILENFQDMGNKKVAQLKQYFCTIVSKITGTSFSVTISNKEDKKNS</sequence>
<keyword evidence="7" id="KW-1185">Reference proteome</keyword>
<proteinExistence type="predicted"/>
<evidence type="ECO:0000313" key="6">
    <source>
        <dbReference type="EMBL" id="QDR80244.1"/>
    </source>
</evidence>
<keyword evidence="3 5" id="KW-1133">Transmembrane helix</keyword>
<keyword evidence="4 5" id="KW-0472">Membrane</keyword>
<dbReference type="Pfam" id="PF05105">
    <property type="entry name" value="Phage_holin_4_1"/>
    <property type="match status" value="1"/>
</dbReference>
<evidence type="ECO:0000256" key="2">
    <source>
        <dbReference type="ARBA" id="ARBA00022692"/>
    </source>
</evidence>
<gene>
    <name evidence="6" type="ORF">SPTER_15630</name>
</gene>
<dbReference type="KEGG" id="sted:SPTER_15630"/>
<evidence type="ECO:0008006" key="8">
    <source>
        <dbReference type="Google" id="ProtNLM"/>
    </source>
</evidence>
<name>A0A517DSB0_9FIRM</name>